<dbReference type="KEGG" id="blen:NCTC4824_04031"/>
<dbReference type="AlphaFoldDB" id="A0A2X4X059"/>
<evidence type="ECO:0000256" key="2">
    <source>
        <dbReference type="HAMAP-Rule" id="MF_00795"/>
    </source>
</evidence>
<dbReference type="Proteomes" id="UP000249134">
    <property type="component" value="Chromosome 1"/>
</dbReference>
<comment type="subcellular location">
    <subcellularLocation>
        <location evidence="2">Cytoplasm</location>
    </subcellularLocation>
</comment>
<comment type="similarity">
    <text evidence="1 2">Belongs to the CutC family.</text>
</comment>
<protein>
    <recommendedName>
        <fullName evidence="2">PF03932 family protein CutC</fullName>
    </recommendedName>
</protein>
<dbReference type="PANTHER" id="PTHR12598:SF0">
    <property type="entry name" value="COPPER HOMEOSTASIS PROTEIN CUTC HOMOLOG"/>
    <property type="match status" value="1"/>
</dbReference>
<dbReference type="STRING" id="1348624.GCA_001591545_02907"/>
<dbReference type="InterPro" id="IPR036822">
    <property type="entry name" value="CutC-like_dom_sf"/>
</dbReference>
<dbReference type="GO" id="GO:0005507">
    <property type="term" value="F:copper ion binding"/>
    <property type="evidence" value="ECO:0007669"/>
    <property type="project" value="TreeGrafter"/>
</dbReference>
<reference evidence="3 4" key="1">
    <citation type="submission" date="2018-06" db="EMBL/GenBank/DDBJ databases">
        <authorList>
            <consortium name="Pathogen Informatics"/>
            <person name="Doyle S."/>
        </authorList>
    </citation>
    <scope>NUCLEOTIDE SEQUENCE [LARGE SCALE GENOMIC DNA]</scope>
    <source>
        <strain evidence="3 4">NCTC4824</strain>
    </source>
</reference>
<dbReference type="PANTHER" id="PTHR12598">
    <property type="entry name" value="COPPER HOMEOSTASIS PROTEIN CUTC"/>
    <property type="match status" value="1"/>
</dbReference>
<dbReference type="SUPFAM" id="SSF110395">
    <property type="entry name" value="CutC-like"/>
    <property type="match status" value="1"/>
</dbReference>
<dbReference type="EMBL" id="LS483476">
    <property type="protein sequence ID" value="SQI63330.1"/>
    <property type="molecule type" value="Genomic_DNA"/>
</dbReference>
<dbReference type="InterPro" id="IPR005627">
    <property type="entry name" value="CutC-like"/>
</dbReference>
<keyword evidence="2" id="KW-0963">Cytoplasm</keyword>
<sequence>MIIEMIVQDEVEAMQAEAYGANRLELVSAISEGGLTPSYGTIKRVLKSTHLPVQIMIRPHSNGFVYRDFDWEVMKEDISIIKELGGTGIVFGALNSDGSIDEQLLEKVIKHASGLDITFHRAFDEVTSQQEAYKTLTQYKYEIKRILTSGGKASCADATKELKWLVEQSRLTGGPAILPGSGLSPENIATVHQQVDAKEYHFGSGVRLEKSFHHGFSEDAIKQIRRTLEGTN</sequence>
<gene>
    <name evidence="2 3" type="primary">cutC</name>
    <name evidence="3" type="ORF">NCTC4824_04031</name>
</gene>
<dbReference type="RefSeq" id="WP_066143566.1">
    <property type="nucleotide sequence ID" value="NZ_CBCSGM010000004.1"/>
</dbReference>
<name>A0A2X4X059_LEDLE</name>
<dbReference type="Gene3D" id="3.20.20.380">
    <property type="entry name" value="Copper homeostasis (CutC) domain"/>
    <property type="match status" value="1"/>
</dbReference>
<dbReference type="Pfam" id="PF03932">
    <property type="entry name" value="CutC"/>
    <property type="match status" value="1"/>
</dbReference>
<proteinExistence type="inferred from homology"/>
<dbReference type="GO" id="GO:0005737">
    <property type="term" value="C:cytoplasm"/>
    <property type="evidence" value="ECO:0007669"/>
    <property type="project" value="UniProtKB-SubCell"/>
</dbReference>
<evidence type="ECO:0000313" key="3">
    <source>
        <dbReference type="EMBL" id="SQI63330.1"/>
    </source>
</evidence>
<keyword evidence="4" id="KW-1185">Reference proteome</keyword>
<organism evidence="3 4">
    <name type="scientific">Lederbergia lenta</name>
    <name type="common">Bacillus lentus</name>
    <dbReference type="NCBI Taxonomy" id="1467"/>
    <lineage>
        <taxon>Bacteria</taxon>
        <taxon>Bacillati</taxon>
        <taxon>Bacillota</taxon>
        <taxon>Bacilli</taxon>
        <taxon>Bacillales</taxon>
        <taxon>Bacillaceae</taxon>
        <taxon>Lederbergia</taxon>
    </lineage>
</organism>
<comment type="caution">
    <text evidence="2">Once thought to be involved in copper homeostasis, experiments in E.coli have shown this is not the case.</text>
</comment>
<accession>A0A2X4X059</accession>
<evidence type="ECO:0000256" key="1">
    <source>
        <dbReference type="ARBA" id="ARBA00007768"/>
    </source>
</evidence>
<dbReference type="HAMAP" id="MF_00795">
    <property type="entry name" value="CutC"/>
    <property type="match status" value="1"/>
</dbReference>
<evidence type="ECO:0000313" key="4">
    <source>
        <dbReference type="Proteomes" id="UP000249134"/>
    </source>
</evidence>